<dbReference type="InterPro" id="IPR024208">
    <property type="entry name" value="DUF3842"/>
</dbReference>
<organism evidence="1 2">
    <name type="scientific">Desulforamulus ruminis (strain ATCC 23193 / DSM 2154 / NCIMB 8452 / DL)</name>
    <name type="common">Desulfotomaculum ruminis</name>
    <dbReference type="NCBI Taxonomy" id="696281"/>
    <lineage>
        <taxon>Bacteria</taxon>
        <taxon>Bacillati</taxon>
        <taxon>Bacillota</taxon>
        <taxon>Clostridia</taxon>
        <taxon>Eubacteriales</taxon>
        <taxon>Peptococcaceae</taxon>
        <taxon>Desulforamulus</taxon>
    </lineage>
</organism>
<dbReference type="AlphaFoldDB" id="F6DUS1"/>
<keyword evidence="2" id="KW-1185">Reference proteome</keyword>
<dbReference type="OrthoDB" id="9797117at2"/>
<dbReference type="Proteomes" id="UP000009234">
    <property type="component" value="Chromosome"/>
</dbReference>
<name>F6DUS1_DESRL</name>
<dbReference type="STRING" id="696281.Desru_1952"/>
<reference evidence="1 2" key="2">
    <citation type="journal article" date="2012" name="Stand. Genomic Sci.">
        <title>Complete genome sequence of the sulfate-reducing firmicute Desulfotomaculum ruminis type strain (DL(T)).</title>
        <authorList>
            <person name="Spring S."/>
            <person name="Visser M."/>
            <person name="Lu M."/>
            <person name="Copeland A."/>
            <person name="Lapidus A."/>
            <person name="Lucas S."/>
            <person name="Cheng J.F."/>
            <person name="Han C."/>
            <person name="Tapia R."/>
            <person name="Goodwin L.A."/>
            <person name="Pitluck S."/>
            <person name="Ivanova N."/>
            <person name="Land M."/>
            <person name="Hauser L."/>
            <person name="Larimer F."/>
            <person name="Rohde M."/>
            <person name="Goker M."/>
            <person name="Detter J.C."/>
            <person name="Kyrpides N.C."/>
            <person name="Woyke T."/>
            <person name="Schaap P.J."/>
            <person name="Plugge C.M."/>
            <person name="Muyzer G."/>
            <person name="Kuever J."/>
            <person name="Pereira I.A."/>
            <person name="Parshina S.N."/>
            <person name="Bernier-Latmani R."/>
            <person name="Stams A.J."/>
            <person name="Klenk H.P."/>
        </authorList>
    </citation>
    <scope>NUCLEOTIDE SEQUENCE [LARGE SCALE GENOMIC DNA]</scope>
    <source>
        <strain evidence="2">ATCC 23193 / DSM 2154 / NCIB 8452 / DL</strain>
    </source>
</reference>
<protein>
    <recommendedName>
        <fullName evidence="3">DUF3842 family protein</fullName>
    </recommendedName>
</protein>
<dbReference type="EMBL" id="CP002780">
    <property type="protein sequence ID" value="AEG60209.1"/>
    <property type="molecule type" value="Genomic_DNA"/>
</dbReference>
<gene>
    <name evidence="1" type="ordered locus">Desru_1952</name>
</gene>
<dbReference type="eggNOG" id="ENOG503194H">
    <property type="taxonomic scope" value="Bacteria"/>
</dbReference>
<evidence type="ECO:0000313" key="1">
    <source>
        <dbReference type="EMBL" id="AEG60209.1"/>
    </source>
</evidence>
<dbReference type="Pfam" id="PF12953">
    <property type="entry name" value="DUF3842"/>
    <property type="match status" value="1"/>
</dbReference>
<reference evidence="2" key="1">
    <citation type="submission" date="2011-05" db="EMBL/GenBank/DDBJ databases">
        <title>Complete sequence of Desulfotomaculum ruminis DSM 2154.</title>
        <authorList>
            <person name="Lucas S."/>
            <person name="Copeland A."/>
            <person name="Lapidus A."/>
            <person name="Cheng J.-F."/>
            <person name="Goodwin L."/>
            <person name="Pitluck S."/>
            <person name="Lu M."/>
            <person name="Detter J.C."/>
            <person name="Han C."/>
            <person name="Tapia R."/>
            <person name="Land M."/>
            <person name="Hauser L."/>
            <person name="Kyrpides N."/>
            <person name="Ivanova N."/>
            <person name="Mikhailova N."/>
            <person name="Pagani I."/>
            <person name="Stams A.J.M."/>
            <person name="Plugge C.M."/>
            <person name="Muyzer G."/>
            <person name="Kuever J."/>
            <person name="Parshina S.N."/>
            <person name="Ivanova A.E."/>
            <person name="Nazina T.N."/>
            <person name="Brambilla E."/>
            <person name="Spring S."/>
            <person name="Klenk H.-P."/>
            <person name="Woyke T."/>
        </authorList>
    </citation>
    <scope>NUCLEOTIDE SEQUENCE [LARGE SCALE GENOMIC DNA]</scope>
    <source>
        <strain evidence="2">ATCC 23193 / DSM 2154 / NCIB 8452 / DL</strain>
    </source>
</reference>
<dbReference type="KEGG" id="dru:Desru_1952"/>
<dbReference type="RefSeq" id="WP_013841971.1">
    <property type="nucleotide sequence ID" value="NC_015589.1"/>
</dbReference>
<accession>F6DUS1</accession>
<evidence type="ECO:0008006" key="3">
    <source>
        <dbReference type="Google" id="ProtNLM"/>
    </source>
</evidence>
<dbReference type="HOGENOM" id="CLU_130373_0_0_9"/>
<sequence>MRIAVIDGQGGGIGKHLVEKLRKELPESVEVIALGTNALATAAMLRAGANEGATGENAVIFNSSRVDLIVGSLSIVLPNAMLGELTTAMAEAIANSKAEKYLLPLTRSNLHLAGLRGEPMPHLIDELVARIKTLI</sequence>
<evidence type="ECO:0000313" key="2">
    <source>
        <dbReference type="Proteomes" id="UP000009234"/>
    </source>
</evidence>
<proteinExistence type="predicted"/>